<keyword evidence="3" id="KW-1185">Reference proteome</keyword>
<dbReference type="Proteomes" id="UP000598297">
    <property type="component" value="Unassembled WGS sequence"/>
</dbReference>
<evidence type="ECO:0000313" key="2">
    <source>
        <dbReference type="EMBL" id="NBE52442.1"/>
    </source>
</evidence>
<dbReference type="EMBL" id="JAAAHS010000084">
    <property type="protein sequence ID" value="NBE52442.1"/>
    <property type="molecule type" value="Genomic_DNA"/>
</dbReference>
<proteinExistence type="predicted"/>
<gene>
    <name evidence="2" type="ORF">GUY60_13600</name>
</gene>
<evidence type="ECO:0000256" key="1">
    <source>
        <dbReference type="SAM" id="MobiDB-lite"/>
    </source>
</evidence>
<dbReference type="AlphaFoldDB" id="A0A964UT07"/>
<protein>
    <submittedName>
        <fullName evidence="2">DNA polymerase IV</fullName>
    </submittedName>
</protein>
<reference evidence="2" key="1">
    <citation type="submission" date="2020-01" db="EMBL/GenBank/DDBJ databases">
        <title>Whole-genome analyses of novel actinobacteria.</title>
        <authorList>
            <person name="Sahin N."/>
        </authorList>
    </citation>
    <scope>NUCLEOTIDE SEQUENCE</scope>
    <source>
        <strain evidence="2">YC537</strain>
    </source>
</reference>
<comment type="caution">
    <text evidence="2">The sequence shown here is derived from an EMBL/GenBank/DDBJ whole genome shotgun (WGS) entry which is preliminary data.</text>
</comment>
<name>A0A964UT07_9ACTN</name>
<accession>A0A964UT07</accession>
<feature type="non-terminal residue" evidence="2">
    <location>
        <position position="1"/>
    </location>
</feature>
<organism evidence="2 3">
    <name type="scientific">Streptomyces boluensis</name>
    <dbReference type="NCBI Taxonomy" id="1775135"/>
    <lineage>
        <taxon>Bacteria</taxon>
        <taxon>Bacillati</taxon>
        <taxon>Actinomycetota</taxon>
        <taxon>Actinomycetes</taxon>
        <taxon>Kitasatosporales</taxon>
        <taxon>Streptomycetaceae</taxon>
        <taxon>Streptomyces</taxon>
    </lineage>
</organism>
<sequence length="96" mass="9512">YGPGWVQGSGLGRVTVRFETPTSAPGRVRTFRGDDPELSTGEPLPLVDGPEAAPERVPGAGGQDGASGSSEPAIRPKSRSGGALSGGSGGPETSIP</sequence>
<evidence type="ECO:0000313" key="3">
    <source>
        <dbReference type="Proteomes" id="UP000598297"/>
    </source>
</evidence>
<feature type="region of interest" description="Disordered" evidence="1">
    <location>
        <begin position="18"/>
        <end position="96"/>
    </location>
</feature>